<dbReference type="AlphaFoldDB" id="A0A8H4XB68"/>
<dbReference type="Proteomes" id="UP000622797">
    <property type="component" value="Unassembled WGS sequence"/>
</dbReference>
<dbReference type="CDD" id="cd05233">
    <property type="entry name" value="SDR_c"/>
    <property type="match status" value="1"/>
</dbReference>
<protein>
    <recommendedName>
        <fullName evidence="5">NAD(P)-binding protein</fullName>
    </recommendedName>
</protein>
<accession>A0A8H4XB68</accession>
<evidence type="ECO:0000256" key="1">
    <source>
        <dbReference type="ARBA" id="ARBA00006484"/>
    </source>
</evidence>
<keyword evidence="4" id="KW-1185">Reference proteome</keyword>
<evidence type="ECO:0000313" key="3">
    <source>
        <dbReference type="EMBL" id="KAF4967744.1"/>
    </source>
</evidence>
<name>A0A8H4XB68_9HYPO</name>
<dbReference type="OrthoDB" id="1933717at2759"/>
<reference evidence="3" key="1">
    <citation type="journal article" date="2020" name="BMC Genomics">
        <title>Correction to: Identification and distribution of gene clusters required for synthesis of sphingolipid metabolism inhibitors in diverse species of the filamentous fungus Fusarium.</title>
        <authorList>
            <person name="Kim H.S."/>
            <person name="Lohmar J.M."/>
            <person name="Busman M."/>
            <person name="Brown D.W."/>
            <person name="Naumann T.A."/>
            <person name="Divon H.H."/>
            <person name="Lysoe E."/>
            <person name="Uhlig S."/>
            <person name="Proctor R.H."/>
        </authorList>
    </citation>
    <scope>NUCLEOTIDE SEQUENCE</scope>
    <source>
        <strain evidence="3">NRRL 20472</strain>
    </source>
</reference>
<comment type="caution">
    <text evidence="3">The sequence shown here is derived from an EMBL/GenBank/DDBJ whole genome shotgun (WGS) entry which is preliminary data.</text>
</comment>
<comment type="similarity">
    <text evidence="1">Belongs to the short-chain dehydrogenases/reductases (SDR) family.</text>
</comment>
<evidence type="ECO:0000256" key="2">
    <source>
        <dbReference type="ARBA" id="ARBA00023002"/>
    </source>
</evidence>
<proteinExistence type="inferred from homology"/>
<dbReference type="EMBL" id="JABEXW010000225">
    <property type="protein sequence ID" value="KAF4967744.1"/>
    <property type="molecule type" value="Genomic_DNA"/>
</dbReference>
<evidence type="ECO:0008006" key="5">
    <source>
        <dbReference type="Google" id="ProtNLM"/>
    </source>
</evidence>
<reference evidence="3" key="2">
    <citation type="submission" date="2020-05" db="EMBL/GenBank/DDBJ databases">
        <authorList>
            <person name="Kim H.-S."/>
            <person name="Proctor R.H."/>
            <person name="Brown D.W."/>
        </authorList>
    </citation>
    <scope>NUCLEOTIDE SEQUENCE</scope>
    <source>
        <strain evidence="3">NRRL 20472</strain>
    </source>
</reference>
<keyword evidence="2" id="KW-0560">Oxidoreductase</keyword>
<dbReference type="InterPro" id="IPR036291">
    <property type="entry name" value="NAD(P)-bd_dom_sf"/>
</dbReference>
<dbReference type="PRINTS" id="PR00081">
    <property type="entry name" value="GDHRDH"/>
</dbReference>
<dbReference type="InterPro" id="IPR002347">
    <property type="entry name" value="SDR_fam"/>
</dbReference>
<dbReference type="PANTHER" id="PTHR42760:SF37">
    <property type="entry name" value="CLAVALDEHYDE DEHYDROGENASE"/>
    <property type="match status" value="1"/>
</dbReference>
<organism evidence="3 4">
    <name type="scientific">Fusarium sarcochroum</name>
    <dbReference type="NCBI Taxonomy" id="1208366"/>
    <lineage>
        <taxon>Eukaryota</taxon>
        <taxon>Fungi</taxon>
        <taxon>Dikarya</taxon>
        <taxon>Ascomycota</taxon>
        <taxon>Pezizomycotina</taxon>
        <taxon>Sordariomycetes</taxon>
        <taxon>Hypocreomycetidae</taxon>
        <taxon>Hypocreales</taxon>
        <taxon>Nectriaceae</taxon>
        <taxon>Fusarium</taxon>
        <taxon>Fusarium lateritium species complex</taxon>
    </lineage>
</organism>
<dbReference type="SUPFAM" id="SSF51735">
    <property type="entry name" value="NAD(P)-binding Rossmann-fold domains"/>
    <property type="match status" value="1"/>
</dbReference>
<gene>
    <name evidence="3" type="ORF">FSARC_4805</name>
</gene>
<dbReference type="Pfam" id="PF00106">
    <property type="entry name" value="adh_short"/>
    <property type="match status" value="1"/>
</dbReference>
<dbReference type="GO" id="GO:0016616">
    <property type="term" value="F:oxidoreductase activity, acting on the CH-OH group of donors, NAD or NADP as acceptor"/>
    <property type="evidence" value="ECO:0007669"/>
    <property type="project" value="TreeGrafter"/>
</dbReference>
<dbReference type="PANTHER" id="PTHR42760">
    <property type="entry name" value="SHORT-CHAIN DEHYDROGENASES/REDUCTASES FAMILY MEMBER"/>
    <property type="match status" value="1"/>
</dbReference>
<dbReference type="Gene3D" id="3.40.50.720">
    <property type="entry name" value="NAD(P)-binding Rossmann-like Domain"/>
    <property type="match status" value="1"/>
</dbReference>
<sequence>MAQQSLLGKEHDCYFASDPRVNPELATSLKDKNVVIAGAGRGIGRACALFITYASARSLSLMALELDEVKETAELCRKTNPHILVKVAAFDVTDYHHVANFIKEADTEFQGLDVLLMNAGRPPQWLSTAESDPAIWWNTVAVSLQGGFNFSRAILPIMQRQKGGRIIFTCSSGAHANFGMGSYIVGKLGLVRLCEIIHHENFKDYNIKCFAFNPGCVRTRFFTDFRDRVEGKSKDDSYLSEDVANEDKSARTAVDILSNAISDTPELSAGLVTVIASGKLDFMSGRYLDAARHVQDYQKEEESIRDDDLHRVRLHAGPGLFIPHLEF</sequence>
<evidence type="ECO:0000313" key="4">
    <source>
        <dbReference type="Proteomes" id="UP000622797"/>
    </source>
</evidence>